<accession>A0A2G2YJQ7</accession>
<reference evidence="1 2" key="1">
    <citation type="journal article" date="2014" name="Nat. Genet.">
        <title>Genome sequence of the hot pepper provides insights into the evolution of pungency in Capsicum species.</title>
        <authorList>
            <person name="Kim S."/>
            <person name="Park M."/>
            <person name="Yeom S.I."/>
            <person name="Kim Y.M."/>
            <person name="Lee J.M."/>
            <person name="Lee H.A."/>
            <person name="Seo E."/>
            <person name="Choi J."/>
            <person name="Cheong K."/>
            <person name="Kim K.T."/>
            <person name="Jung K."/>
            <person name="Lee G.W."/>
            <person name="Oh S.K."/>
            <person name="Bae C."/>
            <person name="Kim S.B."/>
            <person name="Lee H.Y."/>
            <person name="Kim S.Y."/>
            <person name="Kim M.S."/>
            <person name="Kang B.C."/>
            <person name="Jo Y.D."/>
            <person name="Yang H.B."/>
            <person name="Jeong H.J."/>
            <person name="Kang W.H."/>
            <person name="Kwon J.K."/>
            <person name="Shin C."/>
            <person name="Lim J.Y."/>
            <person name="Park J.H."/>
            <person name="Huh J.H."/>
            <person name="Kim J.S."/>
            <person name="Kim B.D."/>
            <person name="Cohen O."/>
            <person name="Paran I."/>
            <person name="Suh M.C."/>
            <person name="Lee S.B."/>
            <person name="Kim Y.K."/>
            <person name="Shin Y."/>
            <person name="Noh S.J."/>
            <person name="Park J."/>
            <person name="Seo Y.S."/>
            <person name="Kwon S.Y."/>
            <person name="Kim H.A."/>
            <person name="Park J.M."/>
            <person name="Kim H.J."/>
            <person name="Choi S.B."/>
            <person name="Bosland P.W."/>
            <person name="Reeves G."/>
            <person name="Jo S.H."/>
            <person name="Lee B.W."/>
            <person name="Cho H.T."/>
            <person name="Choi H.S."/>
            <person name="Lee M.S."/>
            <person name="Yu Y."/>
            <person name="Do Choi Y."/>
            <person name="Park B.S."/>
            <person name="van Deynze A."/>
            <person name="Ashrafi H."/>
            <person name="Hill T."/>
            <person name="Kim W.T."/>
            <person name="Pai H.S."/>
            <person name="Ahn H.K."/>
            <person name="Yeam I."/>
            <person name="Giovannoni J.J."/>
            <person name="Rose J.K."/>
            <person name="Sorensen I."/>
            <person name="Lee S.J."/>
            <person name="Kim R.W."/>
            <person name="Choi I.Y."/>
            <person name="Choi B.S."/>
            <person name="Lim J.S."/>
            <person name="Lee Y.H."/>
            <person name="Choi D."/>
        </authorList>
    </citation>
    <scope>NUCLEOTIDE SEQUENCE [LARGE SCALE GENOMIC DNA]</scope>
    <source>
        <strain evidence="2">cv. CM334</strain>
    </source>
</reference>
<reference evidence="1 2" key="2">
    <citation type="journal article" date="2017" name="Genome Biol.">
        <title>New reference genome sequences of hot pepper reveal the massive evolution of plant disease-resistance genes by retroduplication.</title>
        <authorList>
            <person name="Kim S."/>
            <person name="Park J."/>
            <person name="Yeom S.I."/>
            <person name="Kim Y.M."/>
            <person name="Seo E."/>
            <person name="Kim K.T."/>
            <person name="Kim M.S."/>
            <person name="Lee J.M."/>
            <person name="Cheong K."/>
            <person name="Shin H.S."/>
            <person name="Kim S.B."/>
            <person name="Han K."/>
            <person name="Lee J."/>
            <person name="Park M."/>
            <person name="Lee H.A."/>
            <person name="Lee H.Y."/>
            <person name="Lee Y."/>
            <person name="Oh S."/>
            <person name="Lee J.H."/>
            <person name="Choi E."/>
            <person name="Choi E."/>
            <person name="Lee S.E."/>
            <person name="Jeon J."/>
            <person name="Kim H."/>
            <person name="Choi G."/>
            <person name="Song H."/>
            <person name="Lee J."/>
            <person name="Lee S.C."/>
            <person name="Kwon J.K."/>
            <person name="Lee H.Y."/>
            <person name="Koo N."/>
            <person name="Hong Y."/>
            <person name="Kim R.W."/>
            <person name="Kang W.H."/>
            <person name="Huh J.H."/>
            <person name="Kang B.C."/>
            <person name="Yang T.J."/>
            <person name="Lee Y.H."/>
            <person name="Bennetzen J.L."/>
            <person name="Choi D."/>
        </authorList>
    </citation>
    <scope>NUCLEOTIDE SEQUENCE [LARGE SCALE GENOMIC DNA]</scope>
    <source>
        <strain evidence="2">cv. CM334</strain>
    </source>
</reference>
<dbReference type="EMBL" id="AYRZ02000010">
    <property type="protein sequence ID" value="PHT69978.1"/>
    <property type="molecule type" value="Genomic_DNA"/>
</dbReference>
<name>A0A2G2YJQ7_CAPAN</name>
<keyword evidence="2" id="KW-1185">Reference proteome</keyword>
<proteinExistence type="predicted"/>
<evidence type="ECO:0000313" key="1">
    <source>
        <dbReference type="EMBL" id="PHT69978.1"/>
    </source>
</evidence>
<sequence>MLAGCSSSLLSPRHRLRRETSAQFQACKFPSMSTQRLDLPCSFARKILQGPRLLGHGGGTYNLGFHPFVVKRQFFVAFKLKQWMLASDGLSFTSTPDNEMDTRQFWLAALPSDLSLVTCSCE</sequence>
<comment type="caution">
    <text evidence="1">The sequence shown here is derived from an EMBL/GenBank/DDBJ whole genome shotgun (WGS) entry which is preliminary data.</text>
</comment>
<dbReference type="AlphaFoldDB" id="A0A2G2YJQ7"/>
<organism evidence="1 2">
    <name type="scientific">Capsicum annuum</name>
    <name type="common">Capsicum pepper</name>
    <dbReference type="NCBI Taxonomy" id="4072"/>
    <lineage>
        <taxon>Eukaryota</taxon>
        <taxon>Viridiplantae</taxon>
        <taxon>Streptophyta</taxon>
        <taxon>Embryophyta</taxon>
        <taxon>Tracheophyta</taxon>
        <taxon>Spermatophyta</taxon>
        <taxon>Magnoliopsida</taxon>
        <taxon>eudicotyledons</taxon>
        <taxon>Gunneridae</taxon>
        <taxon>Pentapetalae</taxon>
        <taxon>asterids</taxon>
        <taxon>lamiids</taxon>
        <taxon>Solanales</taxon>
        <taxon>Solanaceae</taxon>
        <taxon>Solanoideae</taxon>
        <taxon>Capsiceae</taxon>
        <taxon>Capsicum</taxon>
    </lineage>
</organism>
<dbReference type="Proteomes" id="UP000222542">
    <property type="component" value="Unassembled WGS sequence"/>
</dbReference>
<dbReference type="Gramene" id="PHT69978">
    <property type="protein sequence ID" value="PHT69978"/>
    <property type="gene ID" value="T459_25082"/>
</dbReference>
<gene>
    <name evidence="1" type="ORF">T459_25082</name>
</gene>
<protein>
    <submittedName>
        <fullName evidence="1">Uncharacterized protein</fullName>
    </submittedName>
</protein>
<evidence type="ECO:0000313" key="2">
    <source>
        <dbReference type="Proteomes" id="UP000222542"/>
    </source>
</evidence>
<dbReference type="STRING" id="4072.A0A2G2YJQ7"/>